<proteinExistence type="inferred from homology"/>
<comment type="caution">
    <text evidence="8">The sequence shown here is derived from an EMBL/GenBank/DDBJ whole genome shotgun (WGS) entry which is preliminary data.</text>
</comment>
<feature type="transmembrane region" description="Helical" evidence="5">
    <location>
        <begin position="71"/>
        <end position="90"/>
    </location>
</feature>
<feature type="transmembrane region" description="Helical" evidence="5">
    <location>
        <begin position="295"/>
        <end position="314"/>
    </location>
</feature>
<keyword evidence="5" id="KW-1003">Cell membrane</keyword>
<dbReference type="InterPro" id="IPR010096">
    <property type="entry name" value="NADH-Q_OxRdtase_suN/2"/>
</dbReference>
<dbReference type="GO" id="GO:0048038">
    <property type="term" value="F:quinone binding"/>
    <property type="evidence" value="ECO:0007669"/>
    <property type="project" value="UniProtKB-KW"/>
</dbReference>
<dbReference type="AlphaFoldDB" id="A0A8S0XJX2"/>
<sequence length="483" mass="52349">MNSNQFIALAPILIIAGAAVVTMLIIAIRRNFVLINCVSACGILLSLLAVGLIWQANPVQATSLIRVDGYALFYTALLLLTGLSVIGLCYDYFKARTGENEELFVLLLTALLGAVVLVSSSHFASFFIGLETLSISLFVLISYTINRQNSLEAAIKYLILSGVSSAFLLFGMALIYAQSGVLDFNGIGRYLMNQKDMNALVLSGVILIIAGVGFKLSLAPFHLWTPDVYEGAPSPITAFIATASKGAVFALLLRYFISAYNYSYLPFLTVLSVIAVLSILIGNLLALLQNNVKRLLAYSSIGHMGYVLVAFIAGGRIAPALVVESVTFYLVTYFITTIGAFGIISVLSTPQIEADDLSFYRGLFWRQPWLATIFTLMLISLAGIPLTAGFIGKFYIFASGADARLWGLLLTVIVGSGLGLYYYLRVVVVMSMNVEATAIEPVEPVQKRMSTTILAVLTLLLLWFGLYPGHLIESILLISNSLK</sequence>
<dbReference type="RefSeq" id="WP_174626486.1">
    <property type="nucleotide sequence ID" value="NZ_CADCXN010000077.1"/>
</dbReference>
<feature type="transmembrane region" description="Helical" evidence="5">
    <location>
        <begin position="33"/>
        <end position="56"/>
    </location>
</feature>
<evidence type="ECO:0000313" key="9">
    <source>
        <dbReference type="Proteomes" id="UP000494216"/>
    </source>
</evidence>
<protein>
    <recommendedName>
        <fullName evidence="5">NADH-quinone oxidoreductase subunit N</fullName>
        <ecNumber evidence="5">7.1.1.-</ecNumber>
    </recommendedName>
    <alternativeName>
        <fullName evidence="5">NADH dehydrogenase I subunit N</fullName>
    </alternativeName>
    <alternativeName>
        <fullName evidence="5">NDH-1 subunit N</fullName>
    </alternativeName>
</protein>
<keyword evidence="5" id="KW-0813">Transport</keyword>
<feature type="transmembrane region" description="Helical" evidence="5">
    <location>
        <begin position="6"/>
        <end position="26"/>
    </location>
</feature>
<organism evidence="8 9">
    <name type="scientific">Candidatus Methylobacter favarea</name>
    <dbReference type="NCBI Taxonomy" id="2707345"/>
    <lineage>
        <taxon>Bacteria</taxon>
        <taxon>Pseudomonadati</taxon>
        <taxon>Pseudomonadota</taxon>
        <taxon>Gammaproteobacteria</taxon>
        <taxon>Methylococcales</taxon>
        <taxon>Methylococcaceae</taxon>
        <taxon>Methylobacter</taxon>
    </lineage>
</organism>
<evidence type="ECO:0000256" key="3">
    <source>
        <dbReference type="ARBA" id="ARBA00022989"/>
    </source>
</evidence>
<feature type="transmembrane region" description="Helical" evidence="5">
    <location>
        <begin position="369"/>
        <end position="391"/>
    </location>
</feature>
<keyword evidence="5" id="KW-0830">Ubiquinone</keyword>
<feature type="transmembrane region" description="Helical" evidence="5">
    <location>
        <begin position="453"/>
        <end position="478"/>
    </location>
</feature>
<reference evidence="8 9" key="1">
    <citation type="submission" date="2020-02" db="EMBL/GenBank/DDBJ databases">
        <authorList>
            <person name="Hogendoorn C."/>
        </authorList>
    </citation>
    <scope>NUCLEOTIDE SEQUENCE [LARGE SCALE GENOMIC DNA]</scope>
    <source>
        <strain evidence="8">METHB21</strain>
    </source>
</reference>
<evidence type="ECO:0000256" key="6">
    <source>
        <dbReference type="RuleBase" id="RU000320"/>
    </source>
</evidence>
<keyword evidence="5" id="KW-0520">NAD</keyword>
<feature type="transmembrane region" description="Helical" evidence="5">
    <location>
        <begin position="403"/>
        <end position="424"/>
    </location>
</feature>
<evidence type="ECO:0000259" key="7">
    <source>
        <dbReference type="Pfam" id="PF00361"/>
    </source>
</evidence>
<evidence type="ECO:0000313" key="8">
    <source>
        <dbReference type="EMBL" id="CAA9891640.1"/>
    </source>
</evidence>
<dbReference type="EMBL" id="CADCXN010000077">
    <property type="protein sequence ID" value="CAA9891640.1"/>
    <property type="molecule type" value="Genomic_DNA"/>
</dbReference>
<dbReference type="GO" id="GO:0005886">
    <property type="term" value="C:plasma membrane"/>
    <property type="evidence" value="ECO:0007669"/>
    <property type="project" value="UniProtKB-SubCell"/>
</dbReference>
<evidence type="ECO:0000256" key="2">
    <source>
        <dbReference type="ARBA" id="ARBA00022692"/>
    </source>
</evidence>
<feature type="domain" description="NADH:quinone oxidoreductase/Mrp antiporter transmembrane" evidence="7">
    <location>
        <begin position="120"/>
        <end position="418"/>
    </location>
</feature>
<feature type="transmembrane region" description="Helical" evidence="5">
    <location>
        <begin position="236"/>
        <end position="257"/>
    </location>
</feature>
<comment type="similarity">
    <text evidence="5">Belongs to the complex I subunit 2 family.</text>
</comment>
<dbReference type="NCBIfam" id="TIGR01770">
    <property type="entry name" value="NDH_I_N"/>
    <property type="match status" value="1"/>
</dbReference>
<dbReference type="GO" id="GO:0042773">
    <property type="term" value="P:ATP synthesis coupled electron transport"/>
    <property type="evidence" value="ECO:0007669"/>
    <property type="project" value="InterPro"/>
</dbReference>
<keyword evidence="4 5" id="KW-0472">Membrane</keyword>
<comment type="catalytic activity">
    <reaction evidence="5">
        <text>a quinone + NADH + 5 H(+)(in) = a quinol + NAD(+) + 4 H(+)(out)</text>
        <dbReference type="Rhea" id="RHEA:57888"/>
        <dbReference type="ChEBI" id="CHEBI:15378"/>
        <dbReference type="ChEBI" id="CHEBI:24646"/>
        <dbReference type="ChEBI" id="CHEBI:57540"/>
        <dbReference type="ChEBI" id="CHEBI:57945"/>
        <dbReference type="ChEBI" id="CHEBI:132124"/>
    </reaction>
</comment>
<name>A0A8S0XJX2_9GAMM</name>
<dbReference type="Proteomes" id="UP000494216">
    <property type="component" value="Unassembled WGS sequence"/>
</dbReference>
<dbReference type="Pfam" id="PF00361">
    <property type="entry name" value="Proton_antipo_M"/>
    <property type="match status" value="1"/>
</dbReference>
<comment type="subunit">
    <text evidence="5">NDH-1 is composed of 14 different subunits. Subunits NuoA, H, J, K, L, M, N constitute the membrane sector of the complex.</text>
</comment>
<accession>A0A8S0XJX2</accession>
<dbReference type="PANTHER" id="PTHR22773">
    <property type="entry name" value="NADH DEHYDROGENASE"/>
    <property type="match status" value="1"/>
</dbReference>
<dbReference type="InterPro" id="IPR001750">
    <property type="entry name" value="ND/Mrp_TM"/>
</dbReference>
<evidence type="ECO:0000256" key="5">
    <source>
        <dbReference type="HAMAP-Rule" id="MF_00445"/>
    </source>
</evidence>
<keyword evidence="3 5" id="KW-1133">Transmembrane helix</keyword>
<evidence type="ECO:0000256" key="4">
    <source>
        <dbReference type="ARBA" id="ARBA00023136"/>
    </source>
</evidence>
<dbReference type="HAMAP" id="MF_00445">
    <property type="entry name" value="NDH1_NuoN_1"/>
    <property type="match status" value="1"/>
</dbReference>
<dbReference type="GO" id="GO:0050136">
    <property type="term" value="F:NADH dehydrogenase (quinone) (non-electrogenic) activity"/>
    <property type="evidence" value="ECO:0007669"/>
    <property type="project" value="UniProtKB-UniRule"/>
</dbReference>
<comment type="function">
    <text evidence="5">NDH-1 shuttles electrons from NADH, via FMN and iron-sulfur (Fe-S) centers, to quinones in the respiratory chain. The immediate electron acceptor for the enzyme in this species is believed to be ubiquinone. Couples the redox reaction to proton translocation (for every two electrons transferred, four hydrogen ions are translocated across the cytoplasmic membrane), and thus conserves the redox energy in a proton gradient.</text>
</comment>
<feature type="transmembrane region" description="Helical" evidence="5">
    <location>
        <begin position="197"/>
        <end position="224"/>
    </location>
</feature>
<keyword evidence="5" id="KW-1278">Translocase</keyword>
<dbReference type="EC" id="7.1.1.-" evidence="5"/>
<keyword evidence="2 5" id="KW-0812">Transmembrane</keyword>
<feature type="transmembrane region" description="Helical" evidence="5">
    <location>
        <begin position="126"/>
        <end position="145"/>
    </location>
</feature>
<dbReference type="GO" id="GO:0008137">
    <property type="term" value="F:NADH dehydrogenase (ubiquinone) activity"/>
    <property type="evidence" value="ECO:0007669"/>
    <property type="project" value="InterPro"/>
</dbReference>
<gene>
    <name evidence="5 8" type="primary">nuoN</name>
    <name evidence="8" type="ORF">METHB2_470004</name>
</gene>
<dbReference type="GO" id="GO:0012505">
    <property type="term" value="C:endomembrane system"/>
    <property type="evidence" value="ECO:0007669"/>
    <property type="project" value="UniProtKB-SubCell"/>
</dbReference>
<feature type="transmembrane region" description="Helical" evidence="5">
    <location>
        <begin position="157"/>
        <end position="177"/>
    </location>
</feature>
<feature type="transmembrane region" description="Helical" evidence="5">
    <location>
        <begin position="102"/>
        <end position="120"/>
    </location>
</feature>
<evidence type="ECO:0000256" key="1">
    <source>
        <dbReference type="ARBA" id="ARBA00004127"/>
    </source>
</evidence>
<comment type="subcellular location">
    <subcellularLocation>
        <location evidence="5">Cell membrane</location>
        <topology evidence="5">Multi-pass membrane protein</topology>
    </subcellularLocation>
    <subcellularLocation>
        <location evidence="1">Endomembrane system</location>
        <topology evidence="1">Multi-pass membrane protein</topology>
    </subcellularLocation>
    <subcellularLocation>
        <location evidence="6">Membrane</location>
        <topology evidence="6">Multi-pass membrane protein</topology>
    </subcellularLocation>
</comment>
<feature type="transmembrane region" description="Helical" evidence="5">
    <location>
        <begin position="263"/>
        <end position="288"/>
    </location>
</feature>
<keyword evidence="9" id="KW-1185">Reference proteome</keyword>
<keyword evidence="5" id="KW-0874">Quinone</keyword>
<feature type="transmembrane region" description="Helical" evidence="5">
    <location>
        <begin position="326"/>
        <end position="348"/>
    </location>
</feature>